<proteinExistence type="predicted"/>
<evidence type="ECO:0000313" key="2">
    <source>
        <dbReference type="Proteomes" id="UP001054837"/>
    </source>
</evidence>
<dbReference type="AlphaFoldDB" id="A0AAV4PX43"/>
<gene>
    <name evidence="1" type="ORF">CDAR_315741</name>
</gene>
<accession>A0AAV4PX43</accession>
<keyword evidence="2" id="KW-1185">Reference proteome</keyword>
<dbReference type="Proteomes" id="UP001054837">
    <property type="component" value="Unassembled WGS sequence"/>
</dbReference>
<dbReference type="EMBL" id="BPLQ01003434">
    <property type="protein sequence ID" value="GIY00467.1"/>
    <property type="molecule type" value="Genomic_DNA"/>
</dbReference>
<name>A0AAV4PX43_9ARAC</name>
<sequence length="102" mass="11749">MNTETKDLIEKKEVNFSTQPFIQFLLCLSTSDSIFSKQTNKKNEGILMKLVLQERGCPPPPPPPPTISNVRKDVWEFVLHLPRPLFALELQSCPDARRKQKE</sequence>
<reference evidence="1 2" key="1">
    <citation type="submission" date="2021-06" db="EMBL/GenBank/DDBJ databases">
        <title>Caerostris darwini draft genome.</title>
        <authorList>
            <person name="Kono N."/>
            <person name="Arakawa K."/>
        </authorList>
    </citation>
    <scope>NUCLEOTIDE SEQUENCE [LARGE SCALE GENOMIC DNA]</scope>
</reference>
<evidence type="ECO:0000313" key="1">
    <source>
        <dbReference type="EMBL" id="GIY00467.1"/>
    </source>
</evidence>
<protein>
    <submittedName>
        <fullName evidence="1">Uncharacterized protein</fullName>
    </submittedName>
</protein>
<comment type="caution">
    <text evidence="1">The sequence shown here is derived from an EMBL/GenBank/DDBJ whole genome shotgun (WGS) entry which is preliminary data.</text>
</comment>
<organism evidence="1 2">
    <name type="scientific">Caerostris darwini</name>
    <dbReference type="NCBI Taxonomy" id="1538125"/>
    <lineage>
        <taxon>Eukaryota</taxon>
        <taxon>Metazoa</taxon>
        <taxon>Ecdysozoa</taxon>
        <taxon>Arthropoda</taxon>
        <taxon>Chelicerata</taxon>
        <taxon>Arachnida</taxon>
        <taxon>Araneae</taxon>
        <taxon>Araneomorphae</taxon>
        <taxon>Entelegynae</taxon>
        <taxon>Araneoidea</taxon>
        <taxon>Araneidae</taxon>
        <taxon>Caerostris</taxon>
    </lineage>
</organism>